<sequence>MTMRASTLCNKIRFDGLQQQNTTIECNTAMVGNTIILKRTDKGYLRLFELYPIVCLPNHYGPFCAKCKKKCQSCDSITGRCTQCPPSFHGEECQYNCPLDCLDLICNQGTGICNGCQNGYEGQRCEQEIITTVVSTDSKTGDNDYYWALLSCMLVLLTILVFVVIILFSRRKRQISRRDKDEDISIFSEHQRGINDTTNGLDLEEIPQNETGDIAEEVITVEYMNLTSQRVSINQFVKDLPNRNEDEILEKEFDELPYGMLESYSNALKSANRNKSRFKGIFPYDYNGVRLNTEFENNEDFVNASYIHHKVRLIQGR</sequence>
<keyword evidence="1" id="KW-1133">Transmembrane helix</keyword>
<dbReference type="InterPro" id="IPR029021">
    <property type="entry name" value="Prot-tyrosine_phosphatase-like"/>
</dbReference>
<organism evidence="3 4">
    <name type="scientific">Crassostrea virginica</name>
    <name type="common">Eastern oyster</name>
    <dbReference type="NCBI Taxonomy" id="6565"/>
    <lineage>
        <taxon>Eukaryota</taxon>
        <taxon>Metazoa</taxon>
        <taxon>Spiralia</taxon>
        <taxon>Lophotrochozoa</taxon>
        <taxon>Mollusca</taxon>
        <taxon>Bivalvia</taxon>
        <taxon>Autobranchia</taxon>
        <taxon>Pteriomorphia</taxon>
        <taxon>Ostreida</taxon>
        <taxon>Ostreoidea</taxon>
        <taxon>Ostreidae</taxon>
        <taxon>Crassostrea</taxon>
    </lineage>
</organism>
<feature type="transmembrane region" description="Helical" evidence="1">
    <location>
        <begin position="145"/>
        <end position="168"/>
    </location>
</feature>
<dbReference type="PROSITE" id="PS50055">
    <property type="entry name" value="TYR_PHOSPHATASE_PTP"/>
    <property type="match status" value="1"/>
</dbReference>
<keyword evidence="3" id="KW-1185">Reference proteome</keyword>
<dbReference type="GO" id="GO:0004725">
    <property type="term" value="F:protein tyrosine phosphatase activity"/>
    <property type="evidence" value="ECO:0007669"/>
    <property type="project" value="InterPro"/>
</dbReference>
<gene>
    <name evidence="4" type="primary">LOC111110654</name>
</gene>
<accession>A0A8B8BJE1</accession>
<dbReference type="Gene3D" id="3.90.190.10">
    <property type="entry name" value="Protein tyrosine phosphatase superfamily"/>
    <property type="match status" value="1"/>
</dbReference>
<dbReference type="OrthoDB" id="10546025at2759"/>
<evidence type="ECO:0000313" key="3">
    <source>
        <dbReference type="Proteomes" id="UP000694844"/>
    </source>
</evidence>
<name>A0A8B8BJE1_CRAVI</name>
<protein>
    <submittedName>
        <fullName evidence="4">Uncharacterized protein LOC111110654</fullName>
    </submittedName>
</protein>
<keyword evidence="1" id="KW-0472">Membrane</keyword>
<keyword evidence="1" id="KW-0812">Transmembrane</keyword>
<dbReference type="PANTHER" id="PTHR46957">
    <property type="entry name" value="CYTOKINE RECEPTOR"/>
    <property type="match status" value="1"/>
</dbReference>
<dbReference type="GO" id="GO:0016020">
    <property type="term" value="C:membrane"/>
    <property type="evidence" value="ECO:0007669"/>
    <property type="project" value="UniProtKB-SubCell"/>
</dbReference>
<evidence type="ECO:0000256" key="1">
    <source>
        <dbReference type="SAM" id="Phobius"/>
    </source>
</evidence>
<dbReference type="RefSeq" id="XP_022302954.1">
    <property type="nucleotide sequence ID" value="XM_022447246.1"/>
</dbReference>
<dbReference type="GeneID" id="111110654"/>
<feature type="domain" description="Tyrosine-protein phosphatase" evidence="2">
    <location>
        <begin position="249"/>
        <end position="317"/>
    </location>
</feature>
<proteinExistence type="predicted"/>
<dbReference type="KEGG" id="cvn:111110654"/>
<dbReference type="PANTHER" id="PTHR46957:SF3">
    <property type="entry name" value="CYTOKINE RECEPTOR"/>
    <property type="match status" value="1"/>
</dbReference>
<reference evidence="4" key="1">
    <citation type="submission" date="2025-08" db="UniProtKB">
        <authorList>
            <consortium name="RefSeq"/>
        </authorList>
    </citation>
    <scope>IDENTIFICATION</scope>
    <source>
        <tissue evidence="4">Whole sample</tissue>
    </source>
</reference>
<dbReference type="Proteomes" id="UP000694844">
    <property type="component" value="Chromosome 8"/>
</dbReference>
<evidence type="ECO:0000313" key="4">
    <source>
        <dbReference type="RefSeq" id="XP_022302954.1"/>
    </source>
</evidence>
<dbReference type="InterPro" id="IPR000242">
    <property type="entry name" value="PTP_cat"/>
</dbReference>
<dbReference type="InterPro" id="IPR050713">
    <property type="entry name" value="RTP_Phos/Ushers"/>
</dbReference>
<evidence type="ECO:0000259" key="2">
    <source>
        <dbReference type="PROSITE" id="PS50055"/>
    </source>
</evidence>
<dbReference type="SUPFAM" id="SSF52799">
    <property type="entry name" value="(Phosphotyrosine protein) phosphatases II"/>
    <property type="match status" value="1"/>
</dbReference>
<dbReference type="AlphaFoldDB" id="A0A8B8BJE1"/>